<feature type="domain" description="Fumarylacetoacetase-like C-terminal" evidence="3">
    <location>
        <begin position="80"/>
        <end position="273"/>
    </location>
</feature>
<dbReference type="SUPFAM" id="SSF56529">
    <property type="entry name" value="FAH"/>
    <property type="match status" value="1"/>
</dbReference>
<sequence length="277" mass="29355">MRVGPPGRERPAVADADGVVYDLSSLTADIDGSFLGGGGVATVAQALADGTLPRWDVTGMRIGAPVAQPGKVICVGPNYRKPPPFEPPAEPALFLKAPDTVVGAYDQVLIPRGGTAVDWEIELAVVIGATARYLDSPADAQAAIAGYAISHDVSERVFQHDRGGTLDKGKCCETFNPLGPWLVPPVDLGDPSDLRLRLWVDGETRQDASTRDMIFDPAHLVWYASQFMVLRPGDILNTGTPPGCAIGRPGRPYLRAGQIVELEVAGLGRQRQVIGTA</sequence>
<accession>A0ABV8LW20</accession>
<keyword evidence="2" id="KW-0479">Metal-binding</keyword>
<gene>
    <name evidence="4" type="ORF">ACFOZ4_31860</name>
</gene>
<dbReference type="InterPro" id="IPR036663">
    <property type="entry name" value="Fumarylacetoacetase_C_sf"/>
</dbReference>
<dbReference type="PANTHER" id="PTHR42796:SF4">
    <property type="entry name" value="FUMARYLACETOACETATE HYDROLASE DOMAIN-CONTAINING PROTEIN 2A"/>
    <property type="match status" value="1"/>
</dbReference>
<keyword evidence="5" id="KW-1185">Reference proteome</keyword>
<comment type="similarity">
    <text evidence="1">Belongs to the FAH family.</text>
</comment>
<dbReference type="InterPro" id="IPR051121">
    <property type="entry name" value="FAH"/>
</dbReference>
<evidence type="ECO:0000259" key="3">
    <source>
        <dbReference type="Pfam" id="PF01557"/>
    </source>
</evidence>
<dbReference type="GO" id="GO:0016787">
    <property type="term" value="F:hydrolase activity"/>
    <property type="evidence" value="ECO:0007669"/>
    <property type="project" value="UniProtKB-KW"/>
</dbReference>
<dbReference type="Proteomes" id="UP001595816">
    <property type="component" value="Unassembled WGS sequence"/>
</dbReference>
<protein>
    <submittedName>
        <fullName evidence="4">Fumarylacetoacetate hydrolase family protein</fullName>
    </submittedName>
</protein>
<evidence type="ECO:0000256" key="1">
    <source>
        <dbReference type="ARBA" id="ARBA00010211"/>
    </source>
</evidence>
<dbReference type="InterPro" id="IPR011234">
    <property type="entry name" value="Fumarylacetoacetase-like_C"/>
</dbReference>
<keyword evidence="4" id="KW-0378">Hydrolase</keyword>
<dbReference type="Pfam" id="PF01557">
    <property type="entry name" value="FAA_hydrolase"/>
    <property type="match status" value="1"/>
</dbReference>
<dbReference type="PANTHER" id="PTHR42796">
    <property type="entry name" value="FUMARYLACETOACETATE HYDROLASE DOMAIN-CONTAINING PROTEIN 2A-RELATED"/>
    <property type="match status" value="1"/>
</dbReference>
<dbReference type="RefSeq" id="WP_275979870.1">
    <property type="nucleotide sequence ID" value="NZ_JAMZDZ010000001.1"/>
</dbReference>
<evidence type="ECO:0000313" key="4">
    <source>
        <dbReference type="EMBL" id="MFC4135232.1"/>
    </source>
</evidence>
<organism evidence="4 5">
    <name type="scientific">Hamadaea flava</name>
    <dbReference type="NCBI Taxonomy" id="1742688"/>
    <lineage>
        <taxon>Bacteria</taxon>
        <taxon>Bacillati</taxon>
        <taxon>Actinomycetota</taxon>
        <taxon>Actinomycetes</taxon>
        <taxon>Micromonosporales</taxon>
        <taxon>Micromonosporaceae</taxon>
        <taxon>Hamadaea</taxon>
    </lineage>
</organism>
<reference evidence="5" key="1">
    <citation type="journal article" date="2019" name="Int. J. Syst. Evol. Microbiol.">
        <title>The Global Catalogue of Microorganisms (GCM) 10K type strain sequencing project: providing services to taxonomists for standard genome sequencing and annotation.</title>
        <authorList>
            <consortium name="The Broad Institute Genomics Platform"/>
            <consortium name="The Broad Institute Genome Sequencing Center for Infectious Disease"/>
            <person name="Wu L."/>
            <person name="Ma J."/>
        </authorList>
    </citation>
    <scope>NUCLEOTIDE SEQUENCE [LARGE SCALE GENOMIC DNA]</scope>
    <source>
        <strain evidence="5">CGMCC 4.7289</strain>
    </source>
</reference>
<comment type="caution">
    <text evidence="4">The sequence shown here is derived from an EMBL/GenBank/DDBJ whole genome shotgun (WGS) entry which is preliminary data.</text>
</comment>
<proteinExistence type="inferred from homology"/>
<name>A0ABV8LW20_9ACTN</name>
<evidence type="ECO:0000313" key="5">
    <source>
        <dbReference type="Proteomes" id="UP001595816"/>
    </source>
</evidence>
<evidence type="ECO:0000256" key="2">
    <source>
        <dbReference type="ARBA" id="ARBA00022723"/>
    </source>
</evidence>
<dbReference type="Gene3D" id="3.90.850.10">
    <property type="entry name" value="Fumarylacetoacetase-like, C-terminal domain"/>
    <property type="match status" value="1"/>
</dbReference>
<dbReference type="EMBL" id="JBHSAY010000020">
    <property type="protein sequence ID" value="MFC4135232.1"/>
    <property type="molecule type" value="Genomic_DNA"/>
</dbReference>